<organism evidence="1">
    <name type="scientific">uncultured Chloroflexota bacterium</name>
    <dbReference type="NCBI Taxonomy" id="166587"/>
    <lineage>
        <taxon>Bacteria</taxon>
        <taxon>Bacillati</taxon>
        <taxon>Chloroflexota</taxon>
        <taxon>environmental samples</taxon>
    </lineage>
</organism>
<gene>
    <name evidence="1" type="ORF">AVDCRST_MAG77-1233</name>
</gene>
<protein>
    <recommendedName>
        <fullName evidence="2">HTH-like domain-containing protein</fullName>
    </recommendedName>
</protein>
<reference evidence="1" key="1">
    <citation type="submission" date="2020-02" db="EMBL/GenBank/DDBJ databases">
        <authorList>
            <person name="Meier V. D."/>
        </authorList>
    </citation>
    <scope>NUCLEOTIDE SEQUENCE</scope>
    <source>
        <strain evidence="1">AVDCRST_MAG77</strain>
    </source>
</reference>
<dbReference type="AlphaFoldDB" id="A0A6J4HZF4"/>
<proteinExistence type="predicted"/>
<name>A0A6J4HZF4_9CHLR</name>
<sequence length="254" mass="29477">MFWSAFEQLVALLLDLVTARRQSDCGKDLEIVLLRHQLRVLQRRQPRPRLARWERLTLALLATKLRRMTAGAGQRWTRSLVLVTPETVLTWHRDLVRRKWTFRGRKPAGRRPTDPTIEALIVRLARENSRWGYARVHGELGKLGHEVGRTTIRTILHRQGVPPAPQRAQGGSIWRSFLARYHQQILACDFFTVEMLFLKTLHVIFFLEVGTRRVHLAGCTTRPTATWVAQQARNVSWALQDADRCAGRKPHPRR</sequence>
<dbReference type="EMBL" id="CADCTC010000080">
    <property type="protein sequence ID" value="CAA9235554.1"/>
    <property type="molecule type" value="Genomic_DNA"/>
</dbReference>
<evidence type="ECO:0000313" key="1">
    <source>
        <dbReference type="EMBL" id="CAA9235554.1"/>
    </source>
</evidence>
<evidence type="ECO:0008006" key="2">
    <source>
        <dbReference type="Google" id="ProtNLM"/>
    </source>
</evidence>
<accession>A0A6J4HZF4</accession>